<organism evidence="3 4">
    <name type="scientific">Steinernema glaseri</name>
    <dbReference type="NCBI Taxonomy" id="37863"/>
    <lineage>
        <taxon>Eukaryota</taxon>
        <taxon>Metazoa</taxon>
        <taxon>Ecdysozoa</taxon>
        <taxon>Nematoda</taxon>
        <taxon>Chromadorea</taxon>
        <taxon>Rhabditida</taxon>
        <taxon>Tylenchina</taxon>
        <taxon>Panagrolaimomorpha</taxon>
        <taxon>Strongyloidoidea</taxon>
        <taxon>Steinernematidae</taxon>
        <taxon>Steinernema</taxon>
    </lineage>
</organism>
<evidence type="ECO:0000256" key="1">
    <source>
        <dbReference type="SAM" id="MobiDB-lite"/>
    </source>
</evidence>
<feature type="region of interest" description="Disordered" evidence="1">
    <location>
        <begin position="168"/>
        <end position="187"/>
    </location>
</feature>
<protein>
    <submittedName>
        <fullName evidence="4">C-type lectin domain-containing protein</fullName>
    </submittedName>
</protein>
<dbReference type="AlphaFoldDB" id="A0A1I7ZPX5"/>
<proteinExistence type="predicted"/>
<sequence length="256" mass="28646">MREKALLLCVLFLSSHGQVLYQYTMENHVHFPNVDFSTKIFDDGDRITVDCQAGQKCKLCSNWYKAGDPCNDGQELEVIQCNSDLNIVEVQENAFYACKNQRLELEFCPRGSLYNKAKGCYDPTKQMYRQAHASAFPGSGRVGDVCAFNTDCLSKNFLKYRSYNSEDSLLEDEPTSGEEKPGPSMSKEKKFVLGWDPNPGSVDWCPENTHVARETRDGWVCVSLKDQGTGGSSDLYFICPLPEGAGFKIALNDPDP</sequence>
<feature type="compositionally biased region" description="Basic and acidic residues" evidence="1">
    <location>
        <begin position="177"/>
        <end position="187"/>
    </location>
</feature>
<feature type="chain" id="PRO_5009313743" evidence="2">
    <location>
        <begin position="18"/>
        <end position="256"/>
    </location>
</feature>
<dbReference type="WBParaSite" id="L893_g28365.t1">
    <property type="protein sequence ID" value="L893_g28365.t1"/>
    <property type="gene ID" value="L893_g28365"/>
</dbReference>
<keyword evidence="2" id="KW-0732">Signal</keyword>
<reference evidence="4" key="1">
    <citation type="submission" date="2016-11" db="UniProtKB">
        <authorList>
            <consortium name="WormBaseParasite"/>
        </authorList>
    </citation>
    <scope>IDENTIFICATION</scope>
</reference>
<evidence type="ECO:0000313" key="4">
    <source>
        <dbReference type="WBParaSite" id="L893_g28365.t1"/>
    </source>
</evidence>
<evidence type="ECO:0000313" key="3">
    <source>
        <dbReference type="Proteomes" id="UP000095287"/>
    </source>
</evidence>
<keyword evidence="3" id="KW-1185">Reference proteome</keyword>
<dbReference type="Proteomes" id="UP000095287">
    <property type="component" value="Unplaced"/>
</dbReference>
<feature type="signal peptide" evidence="2">
    <location>
        <begin position="1"/>
        <end position="17"/>
    </location>
</feature>
<accession>A0A1I7ZPX5</accession>
<name>A0A1I7ZPX5_9BILA</name>
<evidence type="ECO:0000256" key="2">
    <source>
        <dbReference type="SAM" id="SignalP"/>
    </source>
</evidence>